<evidence type="ECO:0000313" key="3">
    <source>
        <dbReference type="Proteomes" id="UP000236173"/>
    </source>
</evidence>
<evidence type="ECO:0000313" key="2">
    <source>
        <dbReference type="EMBL" id="GBC97593.1"/>
    </source>
</evidence>
<evidence type="ECO:0000259" key="1">
    <source>
        <dbReference type="Pfam" id="PF04230"/>
    </source>
</evidence>
<protein>
    <recommendedName>
        <fullName evidence="1">Polysaccharide pyruvyl transferase domain-containing protein</fullName>
    </recommendedName>
</protein>
<dbReference type="PANTHER" id="PTHR36836:SF1">
    <property type="entry name" value="COLANIC ACID BIOSYNTHESIS PROTEIN WCAK"/>
    <property type="match status" value="1"/>
</dbReference>
<proteinExistence type="predicted"/>
<dbReference type="Pfam" id="PF04230">
    <property type="entry name" value="PS_pyruv_trans"/>
    <property type="match status" value="1"/>
</dbReference>
<comment type="caution">
    <text evidence="2">The sequence shown here is derived from an EMBL/GenBank/DDBJ whole genome shotgun (WGS) entry which is preliminary data.</text>
</comment>
<dbReference type="Proteomes" id="UP000236173">
    <property type="component" value="Unassembled WGS sequence"/>
</dbReference>
<name>A0A2H5X8S2_9BACT</name>
<dbReference type="PANTHER" id="PTHR36836">
    <property type="entry name" value="COLANIC ACID BIOSYNTHESIS PROTEIN WCAK"/>
    <property type="match status" value="1"/>
</dbReference>
<accession>A0A2H5X8S2</accession>
<reference evidence="3" key="1">
    <citation type="submission" date="2017-09" db="EMBL/GenBank/DDBJ databases">
        <title>Metaegenomics of thermophilic ammonia-oxidizing enrichment culture.</title>
        <authorList>
            <person name="Kato S."/>
            <person name="Suzuki K."/>
        </authorList>
    </citation>
    <scope>NUCLEOTIDE SEQUENCE [LARGE SCALE GENOMIC DNA]</scope>
</reference>
<sequence length="348" mass="38714">MRAAINGLIFGYFGAGNFGDEWTLAAFLKGCRQHGCAFTPFVLSRNPAATANDHAVTAIPRQWRAVSMALSRCECVIGCGGSLLQDATSLRSLIFYCTLIVMARQFGKRTVLLAQGLGPLRRPMSRALARWALRSCHLVTFRDTVSRQLAERLGVPASLIRVTADLTFVWDEVPSRRPRFSLGVNLRPVKAPEATLRRLVEALAQWIQMFWDGQVLFLPLHHGVDDAALTDLAQHCRGTWWRRPHWQDNLDGIAQVQLLVGMRLHGLIAACLLSVPFIGLNYDPKVAGIFGDAFADRLLPLNFAPDAIAAVQRAAPEDPSRWQERTTAFVTDQKRKAAYNFELLRGVL</sequence>
<dbReference type="AlphaFoldDB" id="A0A2H5X8S2"/>
<feature type="domain" description="Polysaccharide pyruvyl transferase" evidence="1">
    <location>
        <begin position="17"/>
        <end position="284"/>
    </location>
</feature>
<dbReference type="InterPro" id="IPR007345">
    <property type="entry name" value="Polysacch_pyruvyl_Trfase"/>
</dbReference>
<gene>
    <name evidence="2" type="ORF">HRbin17_00081</name>
</gene>
<dbReference type="InterPro" id="IPR019896">
    <property type="entry name" value="Polysacch_pyruvyl_Trfase_CsaB"/>
</dbReference>
<dbReference type="EMBL" id="BEHT01000001">
    <property type="protein sequence ID" value="GBC97593.1"/>
    <property type="molecule type" value="Genomic_DNA"/>
</dbReference>
<organism evidence="2 3">
    <name type="scientific">Candidatus Fervidibacter japonicus</name>
    <dbReference type="NCBI Taxonomy" id="2035412"/>
    <lineage>
        <taxon>Bacteria</taxon>
        <taxon>Candidatus Fervidibacterota</taxon>
        <taxon>Candidatus Fervidibacter</taxon>
    </lineage>
</organism>
<dbReference type="NCBIfam" id="TIGR03609">
    <property type="entry name" value="S_layer_CsaB"/>
    <property type="match status" value="1"/>
</dbReference>